<evidence type="ECO:0000256" key="3">
    <source>
        <dbReference type="ARBA" id="ARBA00022722"/>
    </source>
</evidence>
<sequence>MSDNCSESSIKRQKINLGKNDIVESSIQQHVSYEDSGIKLTTTKSLPDSENVESVSLSSILYSEDLIEMVQFNYMFELEFLMSNLPKSKQKTIPTTIVHGLSEESERYLKSEANLFKNVKLISPRLPIPYGTHHTKVKDIAMLLFYANFTMRMVIHTANAIRRDWADKTQGVYMTPFLPKKRENASCSEFELDLIEYLDSYGDKLKHIRNKVKEYDFSTVKAKLIASVPGYHVNERMERFGHMRLRNVLRHVTIPLSCKLESTVICQFSSVGSLGKDESWLINEFADSLNHAKNQNQCSDPEIKLIYPTVENVRDSLEGWAAGRALPFSHENYLKQKVYMQKYLNKWKAIEAGRDRAMPHIKTYSRMKILSNLSTNNSDSNADIAWFLLTSSNLSKAAWGTLQKKGKQLMIRSYELGVLIFPELFHKVEFTSVHLINSIPRNLKPTLPSCNTTSSNSTLSKKRNRLEEGGTLIIPIRLPYDLPLTPYNFQGGDECWTWNIPRTETDWLGNIYRP</sequence>
<feature type="binding site" evidence="10">
    <location>
        <position position="362"/>
    </location>
    <ligand>
        <name>substrate</name>
    </ligand>
</feature>
<dbReference type="GO" id="GO:0003697">
    <property type="term" value="F:single-stranded DNA binding"/>
    <property type="evidence" value="ECO:0007669"/>
    <property type="project" value="TreeGrafter"/>
</dbReference>
<keyword evidence="6" id="KW-0269">Exonuclease</keyword>
<dbReference type="GO" id="GO:0005634">
    <property type="term" value="C:nucleus"/>
    <property type="evidence" value="ECO:0007669"/>
    <property type="project" value="UniProtKB-SubCell"/>
</dbReference>
<evidence type="ECO:0000313" key="13">
    <source>
        <dbReference type="Proteomes" id="UP000789570"/>
    </source>
</evidence>
<evidence type="ECO:0000256" key="6">
    <source>
        <dbReference type="ARBA" id="ARBA00022839"/>
    </source>
</evidence>
<dbReference type="GO" id="GO:0004527">
    <property type="term" value="F:exonuclease activity"/>
    <property type="evidence" value="ECO:0007669"/>
    <property type="project" value="UniProtKB-KW"/>
</dbReference>
<dbReference type="GO" id="GO:0006281">
    <property type="term" value="P:DNA repair"/>
    <property type="evidence" value="ECO:0007669"/>
    <property type="project" value="UniProtKB-KW"/>
</dbReference>
<dbReference type="InterPro" id="IPR010347">
    <property type="entry name" value="Tdp1"/>
</dbReference>
<evidence type="ECO:0000256" key="8">
    <source>
        <dbReference type="ARBA" id="ARBA00023242"/>
    </source>
</evidence>
<feature type="binding site" evidence="10">
    <location>
        <position position="136"/>
    </location>
    <ligand>
        <name>substrate</name>
    </ligand>
</feature>
<name>A0A9N8YQW3_9GLOM</name>
<dbReference type="OrthoDB" id="47785at2759"/>
<evidence type="ECO:0000313" key="12">
    <source>
        <dbReference type="EMBL" id="CAG8440177.1"/>
    </source>
</evidence>
<feature type="active site" description="Proton donor/acceptor" evidence="9">
    <location>
        <position position="360"/>
    </location>
</feature>
<keyword evidence="7" id="KW-0234">DNA repair</keyword>
<gene>
    <name evidence="12" type="ORF">FCALED_LOCUS464</name>
</gene>
<dbReference type="PANTHER" id="PTHR12415">
    <property type="entry name" value="TYROSYL-DNA PHOSPHODIESTERASE 1"/>
    <property type="match status" value="1"/>
</dbReference>
<dbReference type="EMBL" id="CAJVPQ010000046">
    <property type="protein sequence ID" value="CAG8440177.1"/>
    <property type="molecule type" value="Genomic_DNA"/>
</dbReference>
<keyword evidence="3" id="KW-0540">Nuclease</keyword>
<dbReference type="Pfam" id="PF06087">
    <property type="entry name" value="Tyr-DNA_phospho"/>
    <property type="match status" value="1"/>
</dbReference>
<evidence type="ECO:0000256" key="10">
    <source>
        <dbReference type="PIRSR" id="PIRSR610347-2"/>
    </source>
</evidence>
<feature type="active site" description="Nucleophile" evidence="9">
    <location>
        <position position="134"/>
    </location>
</feature>
<dbReference type="GO" id="GO:0017005">
    <property type="term" value="F:3'-tyrosyl-DNA phosphodiesterase activity"/>
    <property type="evidence" value="ECO:0007669"/>
    <property type="project" value="TreeGrafter"/>
</dbReference>
<dbReference type="PANTHER" id="PTHR12415:SF0">
    <property type="entry name" value="TYROSYL-DNA PHOSPHODIESTERASE 1"/>
    <property type="match status" value="1"/>
</dbReference>
<keyword evidence="5" id="KW-0378">Hydrolase</keyword>
<evidence type="ECO:0000256" key="4">
    <source>
        <dbReference type="ARBA" id="ARBA00022763"/>
    </source>
</evidence>
<evidence type="ECO:0000256" key="1">
    <source>
        <dbReference type="ARBA" id="ARBA00004123"/>
    </source>
</evidence>
<comment type="subcellular location">
    <subcellularLocation>
        <location evidence="1">Nucleus</location>
    </subcellularLocation>
</comment>
<keyword evidence="8" id="KW-0539">Nucleus</keyword>
<dbReference type="AlphaFoldDB" id="A0A9N8YQW3"/>
<proteinExistence type="inferred from homology"/>
<feature type="site" description="Interaction with DNA" evidence="11">
    <location>
        <position position="395"/>
    </location>
</feature>
<reference evidence="12" key="1">
    <citation type="submission" date="2021-06" db="EMBL/GenBank/DDBJ databases">
        <authorList>
            <person name="Kallberg Y."/>
            <person name="Tangrot J."/>
            <person name="Rosling A."/>
        </authorList>
    </citation>
    <scope>NUCLEOTIDE SEQUENCE</scope>
    <source>
        <strain evidence="12">UK204</strain>
    </source>
</reference>
<protein>
    <submittedName>
        <fullName evidence="12">6310_t:CDS:1</fullName>
    </submittedName>
</protein>
<evidence type="ECO:0000256" key="2">
    <source>
        <dbReference type="ARBA" id="ARBA00010205"/>
    </source>
</evidence>
<dbReference type="GO" id="GO:0003690">
    <property type="term" value="F:double-stranded DNA binding"/>
    <property type="evidence" value="ECO:0007669"/>
    <property type="project" value="TreeGrafter"/>
</dbReference>
<comment type="similarity">
    <text evidence="2">Belongs to the tyrosyl-DNA phosphodiesterase family.</text>
</comment>
<evidence type="ECO:0000256" key="11">
    <source>
        <dbReference type="PIRSR" id="PIRSR610347-3"/>
    </source>
</evidence>
<dbReference type="Gene3D" id="3.30.870.10">
    <property type="entry name" value="Endonuclease Chain A"/>
    <property type="match status" value="2"/>
</dbReference>
<evidence type="ECO:0000256" key="7">
    <source>
        <dbReference type="ARBA" id="ARBA00023204"/>
    </source>
</evidence>
<keyword evidence="13" id="KW-1185">Reference proteome</keyword>
<keyword evidence="4" id="KW-0227">DNA damage</keyword>
<dbReference type="SUPFAM" id="SSF56024">
    <property type="entry name" value="Phospholipase D/nuclease"/>
    <property type="match status" value="2"/>
</dbReference>
<evidence type="ECO:0000256" key="9">
    <source>
        <dbReference type="PIRSR" id="PIRSR610347-1"/>
    </source>
</evidence>
<evidence type="ECO:0000256" key="5">
    <source>
        <dbReference type="ARBA" id="ARBA00022801"/>
    </source>
</evidence>
<dbReference type="Proteomes" id="UP000789570">
    <property type="component" value="Unassembled WGS sequence"/>
</dbReference>
<organism evidence="12 13">
    <name type="scientific">Funneliformis caledonium</name>
    <dbReference type="NCBI Taxonomy" id="1117310"/>
    <lineage>
        <taxon>Eukaryota</taxon>
        <taxon>Fungi</taxon>
        <taxon>Fungi incertae sedis</taxon>
        <taxon>Mucoromycota</taxon>
        <taxon>Glomeromycotina</taxon>
        <taxon>Glomeromycetes</taxon>
        <taxon>Glomerales</taxon>
        <taxon>Glomeraceae</taxon>
        <taxon>Funneliformis</taxon>
    </lineage>
</organism>
<accession>A0A9N8YQW3</accession>
<comment type="caution">
    <text evidence="12">The sequence shown here is derived from an EMBL/GenBank/DDBJ whole genome shotgun (WGS) entry which is preliminary data.</text>
</comment>